<organism evidence="2 3">
    <name type="scientific">Clohesyomyces aquaticus</name>
    <dbReference type="NCBI Taxonomy" id="1231657"/>
    <lineage>
        <taxon>Eukaryota</taxon>
        <taxon>Fungi</taxon>
        <taxon>Dikarya</taxon>
        <taxon>Ascomycota</taxon>
        <taxon>Pezizomycotina</taxon>
        <taxon>Dothideomycetes</taxon>
        <taxon>Pleosporomycetidae</taxon>
        <taxon>Pleosporales</taxon>
        <taxon>Lindgomycetaceae</taxon>
        <taxon>Clohesyomyces</taxon>
    </lineage>
</organism>
<evidence type="ECO:0000313" key="2">
    <source>
        <dbReference type="EMBL" id="ORX94759.1"/>
    </source>
</evidence>
<protein>
    <submittedName>
        <fullName evidence="2">Heterokaryon incompatibility protein-domain-containing protein</fullName>
    </submittedName>
</protein>
<dbReference type="Pfam" id="PF06985">
    <property type="entry name" value="HET"/>
    <property type="match status" value="1"/>
</dbReference>
<feature type="non-terminal residue" evidence="2">
    <location>
        <position position="138"/>
    </location>
</feature>
<keyword evidence="3" id="KW-1185">Reference proteome</keyword>
<comment type="caution">
    <text evidence="2">The sequence shown here is derived from an EMBL/GenBank/DDBJ whole genome shotgun (WGS) entry which is preliminary data.</text>
</comment>
<dbReference type="AlphaFoldDB" id="A0A1Y1Y9Q7"/>
<dbReference type="Proteomes" id="UP000193144">
    <property type="component" value="Unassembled WGS sequence"/>
</dbReference>
<dbReference type="OrthoDB" id="5428863at2759"/>
<dbReference type="STRING" id="1231657.A0A1Y1Y9Q7"/>
<reference evidence="2 3" key="1">
    <citation type="submission" date="2016-07" db="EMBL/GenBank/DDBJ databases">
        <title>Pervasive Adenine N6-methylation of Active Genes in Fungi.</title>
        <authorList>
            <consortium name="DOE Joint Genome Institute"/>
            <person name="Mondo S.J."/>
            <person name="Dannebaum R.O."/>
            <person name="Kuo R.C."/>
            <person name="Labutti K."/>
            <person name="Haridas S."/>
            <person name="Kuo A."/>
            <person name="Salamov A."/>
            <person name="Ahrendt S.R."/>
            <person name="Lipzen A."/>
            <person name="Sullivan W."/>
            <person name="Andreopoulos W.B."/>
            <person name="Clum A."/>
            <person name="Lindquist E."/>
            <person name="Daum C."/>
            <person name="Ramamoorthy G.K."/>
            <person name="Gryganskyi A."/>
            <person name="Culley D."/>
            <person name="Magnuson J.K."/>
            <person name="James T.Y."/>
            <person name="O'Malley M.A."/>
            <person name="Stajich J.E."/>
            <person name="Spatafora J.W."/>
            <person name="Visel A."/>
            <person name="Grigoriev I.V."/>
        </authorList>
    </citation>
    <scope>NUCLEOTIDE SEQUENCE [LARGE SCALE GENOMIC DNA]</scope>
    <source>
        <strain evidence="2 3">CBS 115471</strain>
    </source>
</reference>
<dbReference type="PANTHER" id="PTHR33112">
    <property type="entry name" value="DOMAIN PROTEIN, PUTATIVE-RELATED"/>
    <property type="match status" value="1"/>
</dbReference>
<proteinExistence type="predicted"/>
<sequence length="138" mass="15872">VMDAITVALRLGISYLWVDRYRINQDDPDEKHRLITNMDKIYAGAEVTIIAAAGSDPHYGLPGVSSTFRSPNQYEVRIGSKNYMSLPPLSRVGPDSTRNLRWKRGWTYQEMLLSRRRLVFTPHQMYFQCVEGYDAEAV</sequence>
<dbReference type="InterPro" id="IPR010730">
    <property type="entry name" value="HET"/>
</dbReference>
<feature type="non-terminal residue" evidence="2">
    <location>
        <position position="1"/>
    </location>
</feature>
<evidence type="ECO:0000259" key="1">
    <source>
        <dbReference type="Pfam" id="PF06985"/>
    </source>
</evidence>
<evidence type="ECO:0000313" key="3">
    <source>
        <dbReference type="Proteomes" id="UP000193144"/>
    </source>
</evidence>
<name>A0A1Y1Y9Q7_9PLEO</name>
<gene>
    <name evidence="2" type="ORF">BCR34DRAFT_442605</name>
</gene>
<feature type="domain" description="Heterokaryon incompatibility" evidence="1">
    <location>
        <begin position="3"/>
        <end position="110"/>
    </location>
</feature>
<dbReference type="EMBL" id="MCFA01000300">
    <property type="protein sequence ID" value="ORX94759.1"/>
    <property type="molecule type" value="Genomic_DNA"/>
</dbReference>
<accession>A0A1Y1Y9Q7</accession>
<dbReference type="PANTHER" id="PTHR33112:SF1">
    <property type="entry name" value="HETEROKARYON INCOMPATIBILITY DOMAIN-CONTAINING PROTEIN"/>
    <property type="match status" value="1"/>
</dbReference>